<gene>
    <name evidence="1" type="ORF">ACOF00016_LOCUS15713</name>
</gene>
<sequence length="206" mass="24110">MILDRCPSRRRLLREISSSSHLSSISVENFKKQPKQLIPQESLRSLRRRRGVCIAEEENEVFFNADDLSEEEIAAAWYTCEEMENFRQETEQLANKMLSKHSPWKRSIQKVYQQLATGSCTDMDQLVQDCSFPVSGLTRGLEKHMLLPHELNVRRIRQYQQVQYWVTTLDCREHDRSLHIVTASRRESQPSRMFAHFVALIASGEL</sequence>
<reference evidence="1" key="1">
    <citation type="submission" date="2021-01" db="EMBL/GenBank/DDBJ databases">
        <authorList>
            <person name="Corre E."/>
            <person name="Pelletier E."/>
            <person name="Niang G."/>
            <person name="Scheremetjew M."/>
            <person name="Finn R."/>
            <person name="Kale V."/>
            <person name="Holt S."/>
            <person name="Cochrane G."/>
            <person name="Meng A."/>
            <person name="Brown T."/>
            <person name="Cohen L."/>
        </authorList>
    </citation>
    <scope>NUCLEOTIDE SEQUENCE</scope>
    <source>
        <strain evidence="1">CCMP127</strain>
    </source>
</reference>
<proteinExistence type="predicted"/>
<dbReference type="EMBL" id="HBIM01021002">
    <property type="protein sequence ID" value="CAE0418846.1"/>
    <property type="molecule type" value="Transcribed_RNA"/>
</dbReference>
<protein>
    <submittedName>
        <fullName evidence="1">Uncharacterized protein</fullName>
    </submittedName>
</protein>
<evidence type="ECO:0000313" key="1">
    <source>
        <dbReference type="EMBL" id="CAE0418846.1"/>
    </source>
</evidence>
<accession>A0A7S3LC55</accession>
<organism evidence="1">
    <name type="scientific">Amphora coffeiformis</name>
    <dbReference type="NCBI Taxonomy" id="265554"/>
    <lineage>
        <taxon>Eukaryota</taxon>
        <taxon>Sar</taxon>
        <taxon>Stramenopiles</taxon>
        <taxon>Ochrophyta</taxon>
        <taxon>Bacillariophyta</taxon>
        <taxon>Bacillariophyceae</taxon>
        <taxon>Bacillariophycidae</taxon>
        <taxon>Thalassiophysales</taxon>
        <taxon>Catenulaceae</taxon>
        <taxon>Amphora</taxon>
    </lineage>
</organism>
<dbReference type="AlphaFoldDB" id="A0A7S3LC55"/>
<name>A0A7S3LC55_9STRA</name>